<feature type="domain" description="HTH marR-type" evidence="1">
    <location>
        <begin position="1"/>
        <end position="153"/>
    </location>
</feature>
<dbReference type="AlphaFoldDB" id="A0A2T0RAF0"/>
<sequence>METPPTDPLTEAWSPAQVAVMEGLQEWLVGATELHHHLAGWTGLPTSDANALGQVVWAAESGTPLSPAQLSRRLGMTSGATTVLLDRLERAGFVVRSRESTDRRRVTVRPSTKGREEARAFLAFAGTEIAAATRSSDEQELRMVIAFLSRMSAAVRVANGRLSSR</sequence>
<evidence type="ECO:0000313" key="3">
    <source>
        <dbReference type="Proteomes" id="UP000238083"/>
    </source>
</evidence>
<dbReference type="Pfam" id="PF12802">
    <property type="entry name" value="MarR_2"/>
    <property type="match status" value="1"/>
</dbReference>
<accession>A0A2T0RAF0</accession>
<dbReference type="PANTHER" id="PTHR33164">
    <property type="entry name" value="TRANSCRIPTIONAL REGULATOR, MARR FAMILY"/>
    <property type="match status" value="1"/>
</dbReference>
<comment type="caution">
    <text evidence="2">The sequence shown here is derived from an EMBL/GenBank/DDBJ whole genome shotgun (WGS) entry which is preliminary data.</text>
</comment>
<dbReference type="EMBL" id="PVZF01000001">
    <property type="protein sequence ID" value="PRY18142.1"/>
    <property type="molecule type" value="Genomic_DNA"/>
</dbReference>
<dbReference type="GO" id="GO:0003700">
    <property type="term" value="F:DNA-binding transcription factor activity"/>
    <property type="evidence" value="ECO:0007669"/>
    <property type="project" value="InterPro"/>
</dbReference>
<dbReference type="SUPFAM" id="SSF46785">
    <property type="entry name" value="Winged helix' DNA-binding domain"/>
    <property type="match status" value="1"/>
</dbReference>
<evidence type="ECO:0000313" key="2">
    <source>
        <dbReference type="EMBL" id="PRY18142.1"/>
    </source>
</evidence>
<dbReference type="PROSITE" id="PS50995">
    <property type="entry name" value="HTH_MARR_2"/>
    <property type="match status" value="1"/>
</dbReference>
<dbReference type="PRINTS" id="PR00598">
    <property type="entry name" value="HTHMARR"/>
</dbReference>
<proteinExistence type="predicted"/>
<dbReference type="InterPro" id="IPR039422">
    <property type="entry name" value="MarR/SlyA-like"/>
</dbReference>
<gene>
    <name evidence="2" type="ORF">CLV37_101386</name>
</gene>
<dbReference type="InterPro" id="IPR000835">
    <property type="entry name" value="HTH_MarR-typ"/>
</dbReference>
<name>A0A2T0RAF0_9ACTN</name>
<dbReference type="Gene3D" id="1.10.10.10">
    <property type="entry name" value="Winged helix-like DNA-binding domain superfamily/Winged helix DNA-binding domain"/>
    <property type="match status" value="1"/>
</dbReference>
<reference evidence="2 3" key="1">
    <citation type="submission" date="2018-03" db="EMBL/GenBank/DDBJ databases">
        <title>Genomic Encyclopedia of Archaeal and Bacterial Type Strains, Phase II (KMG-II): from individual species to whole genera.</title>
        <authorList>
            <person name="Goeker M."/>
        </authorList>
    </citation>
    <scope>NUCLEOTIDE SEQUENCE [LARGE SCALE GENOMIC DNA]</scope>
    <source>
        <strain evidence="2 3">DSM 19711</strain>
    </source>
</reference>
<dbReference type="InterPro" id="IPR036390">
    <property type="entry name" value="WH_DNA-bd_sf"/>
</dbReference>
<dbReference type="RefSeq" id="WP_211298297.1">
    <property type="nucleotide sequence ID" value="NZ_PVZF01000001.1"/>
</dbReference>
<dbReference type="GO" id="GO:0006950">
    <property type="term" value="P:response to stress"/>
    <property type="evidence" value="ECO:0007669"/>
    <property type="project" value="TreeGrafter"/>
</dbReference>
<protein>
    <submittedName>
        <fullName evidence="2">MarR family protein</fullName>
    </submittedName>
</protein>
<dbReference type="Proteomes" id="UP000238083">
    <property type="component" value="Unassembled WGS sequence"/>
</dbReference>
<keyword evidence="3" id="KW-1185">Reference proteome</keyword>
<dbReference type="InterPro" id="IPR036388">
    <property type="entry name" value="WH-like_DNA-bd_sf"/>
</dbReference>
<evidence type="ECO:0000259" key="1">
    <source>
        <dbReference type="PROSITE" id="PS50995"/>
    </source>
</evidence>
<dbReference type="PANTHER" id="PTHR33164:SF106">
    <property type="entry name" value="TRANSCRIPTIONAL REGULATORY PROTEIN"/>
    <property type="match status" value="1"/>
</dbReference>
<organism evidence="2 3">
    <name type="scientific">Kineococcus rhizosphaerae</name>
    <dbReference type="NCBI Taxonomy" id="559628"/>
    <lineage>
        <taxon>Bacteria</taxon>
        <taxon>Bacillati</taxon>
        <taxon>Actinomycetota</taxon>
        <taxon>Actinomycetes</taxon>
        <taxon>Kineosporiales</taxon>
        <taxon>Kineosporiaceae</taxon>
        <taxon>Kineococcus</taxon>
    </lineage>
</organism>
<dbReference type="SMART" id="SM00347">
    <property type="entry name" value="HTH_MARR"/>
    <property type="match status" value="1"/>
</dbReference>